<dbReference type="AlphaFoldDB" id="A0A075MLJ2"/>
<dbReference type="EMBL" id="CP007174">
    <property type="protein sequence ID" value="AIF82331.1"/>
    <property type="molecule type" value="Genomic_DNA"/>
</dbReference>
<proteinExistence type="predicted"/>
<dbReference type="Proteomes" id="UP000028194">
    <property type="component" value="Chromosome"/>
</dbReference>
<protein>
    <submittedName>
        <fullName evidence="1">Uncharacterized protein</fullName>
    </submittedName>
</protein>
<gene>
    <name evidence="1" type="ORF">NTE_00249</name>
</gene>
<sequence length="41" mass="4678">MEANLQALFEAVKRSDIEVFEIVDVRRSPSKCLPNTKREAS</sequence>
<dbReference type="KEGG" id="nev:NTE_00249"/>
<name>A0A075MLJ2_9ARCH</name>
<keyword evidence="2" id="KW-1185">Reference proteome</keyword>
<organism evidence="1 2">
    <name type="scientific">Candidatus Nitrososphaera evergladensis SR1</name>
    <dbReference type="NCBI Taxonomy" id="1459636"/>
    <lineage>
        <taxon>Archaea</taxon>
        <taxon>Nitrososphaerota</taxon>
        <taxon>Nitrososphaeria</taxon>
        <taxon>Nitrososphaerales</taxon>
        <taxon>Nitrososphaeraceae</taxon>
        <taxon>Nitrososphaera</taxon>
    </lineage>
</organism>
<evidence type="ECO:0000313" key="1">
    <source>
        <dbReference type="EMBL" id="AIF82331.1"/>
    </source>
</evidence>
<reference evidence="1 2" key="1">
    <citation type="journal article" date="2014" name="PLoS ONE">
        <title>Genome Sequence of Candidatus Nitrososphaera evergladensis from Group I.1b Enriched from Everglades Soil Reveals Novel Genomic Features of the Ammonia-Oxidizing Archaea.</title>
        <authorList>
            <person name="Zhalnina K.V."/>
            <person name="Dias R."/>
            <person name="Leonard M.T."/>
            <person name="Dorr de Quadros P."/>
            <person name="Camargo F.A."/>
            <person name="Drew J.C."/>
            <person name="Farmerie W.G."/>
            <person name="Daroub S.H."/>
            <person name="Triplett E.W."/>
        </authorList>
    </citation>
    <scope>NUCLEOTIDE SEQUENCE [LARGE SCALE GENOMIC DNA]</scope>
    <source>
        <strain evidence="1 2">SR1</strain>
    </source>
</reference>
<dbReference type="HOGENOM" id="CLU_3263606_0_0_2"/>
<accession>A0A075MLJ2</accession>
<dbReference type="STRING" id="1459636.NTE_00249"/>
<evidence type="ECO:0000313" key="2">
    <source>
        <dbReference type="Proteomes" id="UP000028194"/>
    </source>
</evidence>